<dbReference type="GO" id="GO:0007143">
    <property type="term" value="P:female meiotic nuclear division"/>
    <property type="evidence" value="ECO:0007669"/>
    <property type="project" value="TreeGrafter"/>
</dbReference>
<dbReference type="GO" id="GO:0000800">
    <property type="term" value="C:lateral element"/>
    <property type="evidence" value="ECO:0007669"/>
    <property type="project" value="TreeGrafter"/>
</dbReference>
<dbReference type="PANTHER" id="PTHR15607">
    <property type="entry name" value="SYNAPTONEMAL COMPLEX PROTEIN-RELATED"/>
    <property type="match status" value="1"/>
</dbReference>
<dbReference type="EMBL" id="JXXN02001128">
    <property type="protein sequence ID" value="THD25471.1"/>
    <property type="molecule type" value="Genomic_DNA"/>
</dbReference>
<dbReference type="Pfam" id="PF18584">
    <property type="entry name" value="SYCP2_SLD"/>
    <property type="match status" value="1"/>
</dbReference>
<dbReference type="GO" id="GO:0007140">
    <property type="term" value="P:male meiotic nuclear division"/>
    <property type="evidence" value="ECO:0007669"/>
    <property type="project" value="TreeGrafter"/>
</dbReference>
<evidence type="ECO:0000313" key="3">
    <source>
        <dbReference type="EMBL" id="THD25471.1"/>
    </source>
</evidence>
<accession>A0A4E0RFW0</accession>
<feature type="region of interest" description="Disordered" evidence="1">
    <location>
        <begin position="665"/>
        <end position="685"/>
    </location>
</feature>
<proteinExistence type="predicted"/>
<dbReference type="GO" id="GO:0000779">
    <property type="term" value="C:condensed chromosome, centromeric region"/>
    <property type="evidence" value="ECO:0007669"/>
    <property type="project" value="TreeGrafter"/>
</dbReference>
<name>A0A4E0RFW0_FASHE</name>
<dbReference type="AlphaFoldDB" id="A0A4E0RFW0"/>
<dbReference type="Proteomes" id="UP000230066">
    <property type="component" value="Unassembled WGS sequence"/>
</dbReference>
<keyword evidence="4" id="KW-1185">Reference proteome</keyword>
<reference evidence="3" key="1">
    <citation type="submission" date="2019-03" db="EMBL/GenBank/DDBJ databases">
        <title>Improved annotation for the trematode Fasciola hepatica.</title>
        <authorList>
            <person name="Choi Y.-J."/>
            <person name="Martin J."/>
            <person name="Mitreva M."/>
        </authorList>
    </citation>
    <scope>NUCLEOTIDE SEQUENCE [LARGE SCALE GENOMIC DNA]</scope>
</reference>
<feature type="compositionally biased region" description="Basic and acidic residues" evidence="1">
    <location>
        <begin position="887"/>
        <end position="900"/>
    </location>
</feature>
<evidence type="ECO:0000313" key="4">
    <source>
        <dbReference type="Proteomes" id="UP000230066"/>
    </source>
</evidence>
<dbReference type="InterPro" id="IPR040560">
    <property type="entry name" value="SYCP2_SLD"/>
</dbReference>
<dbReference type="InterPro" id="IPR024835">
    <property type="entry name" value="SYCP2-like"/>
</dbReference>
<feature type="domain" description="Synaptonemal complex protein 2 Spt16M-like" evidence="2">
    <location>
        <begin position="236"/>
        <end position="279"/>
    </location>
</feature>
<evidence type="ECO:0000259" key="2">
    <source>
        <dbReference type="Pfam" id="PF18584"/>
    </source>
</evidence>
<gene>
    <name evidence="3" type="ORF">D915_003691</name>
</gene>
<feature type="compositionally biased region" description="Low complexity" evidence="1">
    <location>
        <begin position="910"/>
        <end position="922"/>
    </location>
</feature>
<feature type="region of interest" description="Disordered" evidence="1">
    <location>
        <begin position="811"/>
        <end position="950"/>
    </location>
</feature>
<dbReference type="PANTHER" id="PTHR15607:SF12">
    <property type="entry name" value="SYNAPTONEMAL COMPLEX PROTEIN 2"/>
    <property type="match status" value="1"/>
</dbReference>
<feature type="compositionally biased region" description="Polar residues" evidence="1">
    <location>
        <begin position="934"/>
        <end position="950"/>
    </location>
</feature>
<organism evidence="3 4">
    <name type="scientific">Fasciola hepatica</name>
    <name type="common">Liver fluke</name>
    <dbReference type="NCBI Taxonomy" id="6192"/>
    <lineage>
        <taxon>Eukaryota</taxon>
        <taxon>Metazoa</taxon>
        <taxon>Spiralia</taxon>
        <taxon>Lophotrochozoa</taxon>
        <taxon>Platyhelminthes</taxon>
        <taxon>Trematoda</taxon>
        <taxon>Digenea</taxon>
        <taxon>Plagiorchiida</taxon>
        <taxon>Echinostomata</taxon>
        <taxon>Echinostomatoidea</taxon>
        <taxon>Fasciolidae</taxon>
        <taxon>Fasciola</taxon>
    </lineage>
</organism>
<feature type="compositionally biased region" description="Polar residues" evidence="1">
    <location>
        <begin position="853"/>
        <end position="864"/>
    </location>
</feature>
<comment type="caution">
    <text evidence="3">The sequence shown here is derived from an EMBL/GenBank/DDBJ whole genome shotgun (WGS) entry which is preliminary data.</text>
</comment>
<evidence type="ECO:0000256" key="1">
    <source>
        <dbReference type="SAM" id="MobiDB-lite"/>
    </source>
</evidence>
<sequence>MNFSGSLTCSSDTVIERLILLEKSLKDENVCEAFLKDAIEWLGRCFTDVADDTAHWLCLASNVIVVLFEGHLSQPNISSEILRQFLEGVVEAFCGISVYTCCALMEKLICPMLRSAADSGFDLVGRFELLATMNVVLSKVPSELRGRIWFCRELNSEIFGCCLLELGDFDLQAHATALLLRLVPKKYRKSFAITEFGLQQEQLASKFASIAESDFEMSMRCWLNDVNRLRLLNPKVISLPCNLIKLDDVALRSPNVPTSDRNEFWLDFNFGSQRITAYCIPPVVDSTTQISGTNTPMHSTWEILTIYPELIDVLDIQAEGQMVVLQFTLSDAIYEICDWAPFITGNRVTVELSASAINDDFRSIRFTDICEDSTNAGLVRILQQLQSYPEFLSQEVTNDAFIVSRQVKPSIPRNRSLIAISPAKIFIPENQEKLDPPCDVDPTLTARSSTEVERPVFRRVIASSPVHCKCAGSSSQYSKFSPACSVPSTTTQLDSQPKVGLQQPGPSEVVCKVVSPASGGVKSDYCRLSTPSTKLPVEDRGIPLGYVSPEKHRKADIWRSPLSVLRVTVSPIADVDLDKSIKTESTIAGAKIHASANVNSATPLSCSSLGSIPTPKTQDPQVTVVPKSVELCDVRVCVSPCPLYSLPDVFQVAQSAATPTKVCDKSKIRTSESRSQSQCVENHERQNVSLLSTSSRLSSSQDSTPLILADLSKFYPASTQVSVPDGRQRPTRKLCDTSVSFLPDLSPANALSSVTPERITVLALPEISAEVRLPVSKKLNVNRTMKGRNFDALTVSEKNISTDAAVETLRRSDRLIGKRKPMNDPPNSSSGGSACSKSDESPAPLELRDRSTTDVSAQSTTPKTTVKCLNKPVSSLKKKKRFFTSSRSERMERERKRFEEACQYSTNYPRGNNNKSKSRSSGMISRCSDAPVKQASSKPLNTKFSASTKPSLTQSLTAAEAPLAMPVDSDSEFHADIIDSCDSRKSLHRPQFAGFVTKAATLKMLAPVIETDCIAPSWESSNSSQRHGPNMKFGMTSPKTVEQKTGVILETSSEDISPPWCSDSNIHSLFATTPPPRGPRPNNDKKKKLNEIPITIPLQFVGTRRWLSSNSRLSPSDHIPDEPLVDLVLDGLDVETPAFPNSFLIADILQKSKALQEVVEHGFEELRNLESRWTNVRNEISELVTLVEKLLQCHTVLP</sequence>
<protein>
    <recommendedName>
        <fullName evidence="2">Synaptonemal complex protein 2 Spt16M-like domain-containing protein</fullName>
    </recommendedName>
</protein>